<gene>
    <name evidence="1" type="ORF">DPX16_6401</name>
</gene>
<protein>
    <submittedName>
        <fullName evidence="1">Uncharacterized protein</fullName>
    </submittedName>
</protein>
<dbReference type="Proteomes" id="UP000281406">
    <property type="component" value="Unassembled WGS sequence"/>
</dbReference>
<proteinExistence type="predicted"/>
<comment type="caution">
    <text evidence="1">The sequence shown here is derived from an EMBL/GenBank/DDBJ whole genome shotgun (WGS) entry which is preliminary data.</text>
</comment>
<organism evidence="1 2">
    <name type="scientific">Anabarilius grahami</name>
    <name type="common">Kanglang fish</name>
    <name type="synonym">Barilius grahami</name>
    <dbReference type="NCBI Taxonomy" id="495550"/>
    <lineage>
        <taxon>Eukaryota</taxon>
        <taxon>Metazoa</taxon>
        <taxon>Chordata</taxon>
        <taxon>Craniata</taxon>
        <taxon>Vertebrata</taxon>
        <taxon>Euteleostomi</taxon>
        <taxon>Actinopterygii</taxon>
        <taxon>Neopterygii</taxon>
        <taxon>Teleostei</taxon>
        <taxon>Ostariophysi</taxon>
        <taxon>Cypriniformes</taxon>
        <taxon>Xenocyprididae</taxon>
        <taxon>Xenocypridinae</taxon>
        <taxon>Xenocypridinae incertae sedis</taxon>
        <taxon>Anabarilius</taxon>
    </lineage>
</organism>
<reference evidence="1 2" key="1">
    <citation type="submission" date="2018-10" db="EMBL/GenBank/DDBJ databases">
        <title>Genome assembly for a Yunnan-Guizhou Plateau 3E fish, Anabarilius grahami (Regan), and its evolutionary and genetic applications.</title>
        <authorList>
            <person name="Jiang W."/>
        </authorList>
    </citation>
    <scope>NUCLEOTIDE SEQUENCE [LARGE SCALE GENOMIC DNA]</scope>
    <source>
        <strain evidence="1">AG-KIZ</strain>
        <tissue evidence="1">Muscle</tissue>
    </source>
</reference>
<name>A0A3N0YMV8_ANAGA</name>
<dbReference type="AlphaFoldDB" id="A0A3N0YMV8"/>
<evidence type="ECO:0000313" key="1">
    <source>
        <dbReference type="EMBL" id="ROL47221.1"/>
    </source>
</evidence>
<accession>A0A3N0YMV8</accession>
<keyword evidence="2" id="KW-1185">Reference proteome</keyword>
<dbReference type="EMBL" id="RJVU01035944">
    <property type="protein sequence ID" value="ROL47221.1"/>
    <property type="molecule type" value="Genomic_DNA"/>
</dbReference>
<sequence length="136" mass="15138">MCLPLSSCQELMQNPPTLEKERFCARSEVLPSPRFSRGTGVTETFKSTIVAEQHHRPPQPSDDQKNMFMFVFDCGLTLGNKVTPVVKMKFNISATSARVSSGIEREIISACVNTSLLSYLLPHDEDDDDDGQVQCL</sequence>
<evidence type="ECO:0000313" key="2">
    <source>
        <dbReference type="Proteomes" id="UP000281406"/>
    </source>
</evidence>